<dbReference type="AlphaFoldDB" id="A0AAD6SW68"/>
<gene>
    <name evidence="2" type="ORF">C8F04DRAFT_1183988</name>
</gene>
<evidence type="ECO:0000313" key="2">
    <source>
        <dbReference type="EMBL" id="KAJ7033543.1"/>
    </source>
</evidence>
<accession>A0AAD6SW68</accession>
<proteinExistence type="predicted"/>
<keyword evidence="3" id="KW-1185">Reference proteome</keyword>
<protein>
    <submittedName>
        <fullName evidence="2">Uncharacterized protein</fullName>
    </submittedName>
</protein>
<dbReference type="EMBL" id="JARJCM010000064">
    <property type="protein sequence ID" value="KAJ7033543.1"/>
    <property type="molecule type" value="Genomic_DNA"/>
</dbReference>
<evidence type="ECO:0000256" key="1">
    <source>
        <dbReference type="SAM" id="MobiDB-lite"/>
    </source>
</evidence>
<reference evidence="2" key="1">
    <citation type="submission" date="2023-03" db="EMBL/GenBank/DDBJ databases">
        <title>Massive genome expansion in bonnet fungi (Mycena s.s.) driven by repeated elements and novel gene families across ecological guilds.</title>
        <authorList>
            <consortium name="Lawrence Berkeley National Laboratory"/>
            <person name="Harder C.B."/>
            <person name="Miyauchi S."/>
            <person name="Viragh M."/>
            <person name="Kuo A."/>
            <person name="Thoen E."/>
            <person name="Andreopoulos B."/>
            <person name="Lu D."/>
            <person name="Skrede I."/>
            <person name="Drula E."/>
            <person name="Henrissat B."/>
            <person name="Morin E."/>
            <person name="Kohler A."/>
            <person name="Barry K."/>
            <person name="LaButti K."/>
            <person name="Morin E."/>
            <person name="Salamov A."/>
            <person name="Lipzen A."/>
            <person name="Mereny Z."/>
            <person name="Hegedus B."/>
            <person name="Baldrian P."/>
            <person name="Stursova M."/>
            <person name="Weitz H."/>
            <person name="Taylor A."/>
            <person name="Grigoriev I.V."/>
            <person name="Nagy L.G."/>
            <person name="Martin F."/>
            <person name="Kauserud H."/>
        </authorList>
    </citation>
    <scope>NUCLEOTIDE SEQUENCE</scope>
    <source>
        <strain evidence="2">CBHHK200</strain>
    </source>
</reference>
<feature type="region of interest" description="Disordered" evidence="1">
    <location>
        <begin position="175"/>
        <end position="209"/>
    </location>
</feature>
<sequence length="209" mass="21846">MSIVRLPEAFDQGAKNGPTHISTLLPLTAVVQGAVFNLKAPTAPASGGKITEPGPPTLLKTTWSSSRSLVNHSLQVDLAHNGPLAIANDISSQSHHVVLTLPKILPGPGYFLALLDTNTTDVLTQSPSIAIADDGPEHVWLWTESMSRTAGRAAQTALTSTPAIVWNAPPTAPSVTHSLRSSLASETHRPNPNASSTLISRPSTASPPQ</sequence>
<organism evidence="2 3">
    <name type="scientific">Mycena alexandri</name>
    <dbReference type="NCBI Taxonomy" id="1745969"/>
    <lineage>
        <taxon>Eukaryota</taxon>
        <taxon>Fungi</taxon>
        <taxon>Dikarya</taxon>
        <taxon>Basidiomycota</taxon>
        <taxon>Agaricomycotina</taxon>
        <taxon>Agaricomycetes</taxon>
        <taxon>Agaricomycetidae</taxon>
        <taxon>Agaricales</taxon>
        <taxon>Marasmiineae</taxon>
        <taxon>Mycenaceae</taxon>
        <taxon>Mycena</taxon>
    </lineage>
</organism>
<dbReference type="Proteomes" id="UP001218188">
    <property type="component" value="Unassembled WGS sequence"/>
</dbReference>
<evidence type="ECO:0000313" key="3">
    <source>
        <dbReference type="Proteomes" id="UP001218188"/>
    </source>
</evidence>
<name>A0AAD6SW68_9AGAR</name>
<comment type="caution">
    <text evidence="2">The sequence shown here is derived from an EMBL/GenBank/DDBJ whole genome shotgun (WGS) entry which is preliminary data.</text>
</comment>